<sequence>MASPNLQRKQCKRVMSTQDPGNTVEGAPDISAAAENLAQALVSLANHFLAWNVPYPLDGHNAEKFLKEYEPLFATRFTTPEILYRNLRSAVPRRHMAVSEGWEEFQDSKWDLLKERMIREFGNLEGHSSSLQLAKQRQTATVNAWAKTQILGLSPCCGQIIS</sequence>
<dbReference type="STRING" id="269621.A0A238FKD5"/>
<dbReference type="EMBL" id="FMSP01000019">
    <property type="protein sequence ID" value="SCV73615.1"/>
    <property type="molecule type" value="Genomic_DNA"/>
</dbReference>
<evidence type="ECO:0000313" key="2">
    <source>
        <dbReference type="EMBL" id="SCV73615.1"/>
    </source>
</evidence>
<accession>A0A238FKD5</accession>
<keyword evidence="3" id="KW-1185">Reference proteome</keyword>
<evidence type="ECO:0000313" key="3">
    <source>
        <dbReference type="Proteomes" id="UP000198372"/>
    </source>
</evidence>
<dbReference type="AlphaFoldDB" id="A0A238FKD5"/>
<organism evidence="2 3">
    <name type="scientific">Microbotryum intermedium</name>
    <dbReference type="NCBI Taxonomy" id="269621"/>
    <lineage>
        <taxon>Eukaryota</taxon>
        <taxon>Fungi</taxon>
        <taxon>Dikarya</taxon>
        <taxon>Basidiomycota</taxon>
        <taxon>Pucciniomycotina</taxon>
        <taxon>Microbotryomycetes</taxon>
        <taxon>Microbotryales</taxon>
        <taxon>Microbotryaceae</taxon>
        <taxon>Microbotryum</taxon>
    </lineage>
</organism>
<proteinExistence type="predicted"/>
<feature type="region of interest" description="Disordered" evidence="1">
    <location>
        <begin position="1"/>
        <end position="25"/>
    </location>
</feature>
<evidence type="ECO:0000256" key="1">
    <source>
        <dbReference type="SAM" id="MobiDB-lite"/>
    </source>
</evidence>
<reference evidence="3" key="1">
    <citation type="submission" date="2016-09" db="EMBL/GenBank/DDBJ databases">
        <authorList>
            <person name="Jeantristanb JTB J.-T."/>
            <person name="Ricardo R."/>
        </authorList>
    </citation>
    <scope>NUCLEOTIDE SEQUENCE [LARGE SCALE GENOMIC DNA]</scope>
</reference>
<protein>
    <submittedName>
        <fullName evidence="2">BQ2448_6045 protein</fullName>
    </submittedName>
</protein>
<name>A0A238FKD5_9BASI</name>
<dbReference type="Proteomes" id="UP000198372">
    <property type="component" value="Unassembled WGS sequence"/>
</dbReference>
<gene>
    <name evidence="2" type="ORF">BQ2448_6045</name>
</gene>